<dbReference type="AlphaFoldDB" id="A0A9W8IS16"/>
<protein>
    <recommendedName>
        <fullName evidence="3">Nephrocystin 3-like N-terminal domain-containing protein</fullName>
    </recommendedName>
</protein>
<dbReference type="CDD" id="cd21037">
    <property type="entry name" value="MLKL_NTD"/>
    <property type="match status" value="1"/>
</dbReference>
<dbReference type="OrthoDB" id="5989012at2759"/>
<keyword evidence="5" id="KW-1185">Reference proteome</keyword>
<name>A0A9W8IS16_9AGAR</name>
<dbReference type="SUPFAM" id="SSF52540">
    <property type="entry name" value="P-loop containing nucleoside triphosphate hydrolases"/>
    <property type="match status" value="1"/>
</dbReference>
<dbReference type="SUPFAM" id="SSF89155">
    <property type="entry name" value="TorD-like"/>
    <property type="match status" value="1"/>
</dbReference>
<dbReference type="InterPro" id="IPR036411">
    <property type="entry name" value="TorD-like_sf"/>
</dbReference>
<sequence>MSELTDSGGGGNLGLPNNPEHTPTLSGAATPVTDGSQTSSGASGLRVWAGEKYKKGKSTPSAEEAPSAPAGFETAAKNEQTASAETPITPLVPKHEEEAATSHGIENTLACIATEMELDTTGSVPQAHGIETVPPSTPANNLQETTSPVQPQATLTSVATDDDHGALQKTALASVASAPVLAAEQVGAHNMQEAPEGPPAPAPGIAHSAAKESTSATNSSKLWALAGGTFKTALGIAATLIPEPFKGPAEALLKVVDVVEKVDSNKEEVEILEKRCDLLGSSIVNVVSGKDIKFLSEDLKNSIGRLVVGIQDTLKVMIKEKSTGLAAYVLVEDDVEVLKNANKKLDELLQCFWIENHIAGTIVLSNILATVQEQAEWMQGLSTLDKHFENAALDRLNWVPGAAYDSQEVADKVVSCFEGTRSTLLANVGRWMSGSTSDGHPPLYVLDGIAGIGKSTVAITVAQRAASINSLGASFCFSRDQEDRKKSLGFVHTVAYQLARYDASYGKAIAGAITGNPEALSKVLAQQFSLLVAKPLCPLLENRRIPLVLVFDALDECVEPDASNVLKLIISSVCQLPNVKVFLTTRPELGLRNKYLGTPNANVFHLQEIEDLIVEQDISLYVNYSLSPHNIQEALGDIFDVCWQPTVEEKAKLAKLSGKLFIFASTAIKFILDSQHLDPKGQLASLLNQQSDSFGPLSKLGGLYLHVLKSAKPDENAANWLEKYKMVIGAILVIQTPLSVLILSRLLNQTESTIRAALGNLHSILAPLGKGPTLTYKVHHKSFPDFITSSSCPAEFQIVEEEQHLELAKNCLKVMNRQVKFNICQVSVPSEDQYKDLDDLLKKDLSTDHISKELEYAACYWANHLSKLERMDSDLMALLEEFSKEHLMHWLEVLAYIKQLDIAHTMLKTTLAKLVCQLYLVIMV</sequence>
<dbReference type="PANTHER" id="PTHR10039">
    <property type="entry name" value="AMELOGENIN"/>
    <property type="match status" value="1"/>
</dbReference>
<feature type="compositionally biased region" description="Polar residues" evidence="2">
    <location>
        <begin position="77"/>
        <end position="86"/>
    </location>
</feature>
<dbReference type="PANTHER" id="PTHR10039:SF17">
    <property type="entry name" value="FUNGAL STAND N-TERMINAL GOODBYE DOMAIN-CONTAINING PROTEIN-RELATED"/>
    <property type="match status" value="1"/>
</dbReference>
<dbReference type="InterPro" id="IPR056884">
    <property type="entry name" value="NPHP3-like_N"/>
</dbReference>
<feature type="domain" description="Nephrocystin 3-like N-terminal" evidence="3">
    <location>
        <begin position="429"/>
        <end position="586"/>
    </location>
</feature>
<evidence type="ECO:0000259" key="3">
    <source>
        <dbReference type="Pfam" id="PF24883"/>
    </source>
</evidence>
<dbReference type="InterPro" id="IPR059179">
    <property type="entry name" value="MLKL-like_MCAfunc"/>
</dbReference>
<feature type="region of interest" description="Disordered" evidence="2">
    <location>
        <begin position="1"/>
        <end position="92"/>
    </location>
</feature>
<evidence type="ECO:0000313" key="5">
    <source>
        <dbReference type="Proteomes" id="UP001140091"/>
    </source>
</evidence>
<proteinExistence type="predicted"/>
<keyword evidence="1" id="KW-0677">Repeat</keyword>
<feature type="compositionally biased region" description="Polar residues" evidence="2">
    <location>
        <begin position="20"/>
        <end position="42"/>
    </location>
</feature>
<dbReference type="Pfam" id="PF24883">
    <property type="entry name" value="NPHP3_N"/>
    <property type="match status" value="1"/>
</dbReference>
<dbReference type="InterPro" id="IPR027417">
    <property type="entry name" value="P-loop_NTPase"/>
</dbReference>
<feature type="compositionally biased region" description="Polar residues" evidence="2">
    <location>
        <begin position="138"/>
        <end position="151"/>
    </location>
</feature>
<organism evidence="4 5">
    <name type="scientific">Candolleomyces eurysporus</name>
    <dbReference type="NCBI Taxonomy" id="2828524"/>
    <lineage>
        <taxon>Eukaryota</taxon>
        <taxon>Fungi</taxon>
        <taxon>Dikarya</taxon>
        <taxon>Basidiomycota</taxon>
        <taxon>Agaricomycotina</taxon>
        <taxon>Agaricomycetes</taxon>
        <taxon>Agaricomycetidae</taxon>
        <taxon>Agaricales</taxon>
        <taxon>Agaricineae</taxon>
        <taxon>Psathyrellaceae</taxon>
        <taxon>Candolleomyces</taxon>
    </lineage>
</organism>
<evidence type="ECO:0000256" key="1">
    <source>
        <dbReference type="ARBA" id="ARBA00022737"/>
    </source>
</evidence>
<feature type="region of interest" description="Disordered" evidence="2">
    <location>
        <begin position="127"/>
        <end position="151"/>
    </location>
</feature>
<evidence type="ECO:0000313" key="4">
    <source>
        <dbReference type="EMBL" id="KAJ2920764.1"/>
    </source>
</evidence>
<dbReference type="Proteomes" id="UP001140091">
    <property type="component" value="Unassembled WGS sequence"/>
</dbReference>
<reference evidence="4" key="1">
    <citation type="submission" date="2022-06" db="EMBL/GenBank/DDBJ databases">
        <title>Genome Sequence of Candolleomyces eurysporus.</title>
        <authorList>
            <person name="Buettner E."/>
        </authorList>
    </citation>
    <scope>NUCLEOTIDE SEQUENCE</scope>
    <source>
        <strain evidence="4">VTCC 930004</strain>
    </source>
</reference>
<feature type="non-terminal residue" evidence="4">
    <location>
        <position position="924"/>
    </location>
</feature>
<feature type="region of interest" description="Disordered" evidence="2">
    <location>
        <begin position="191"/>
        <end position="213"/>
    </location>
</feature>
<feature type="compositionally biased region" description="Low complexity" evidence="2">
    <location>
        <begin position="60"/>
        <end position="70"/>
    </location>
</feature>
<comment type="caution">
    <text evidence="4">The sequence shown here is derived from an EMBL/GenBank/DDBJ whole genome shotgun (WGS) entry which is preliminary data.</text>
</comment>
<gene>
    <name evidence="4" type="ORF">H1R20_g16331</name>
</gene>
<dbReference type="Gene3D" id="3.40.50.300">
    <property type="entry name" value="P-loop containing nucleotide triphosphate hydrolases"/>
    <property type="match status" value="1"/>
</dbReference>
<dbReference type="EMBL" id="JANBPK010001771">
    <property type="protein sequence ID" value="KAJ2920764.1"/>
    <property type="molecule type" value="Genomic_DNA"/>
</dbReference>
<accession>A0A9W8IS16</accession>
<evidence type="ECO:0000256" key="2">
    <source>
        <dbReference type="SAM" id="MobiDB-lite"/>
    </source>
</evidence>